<organism evidence="1 2">
    <name type="scientific">Micrococcus lylae</name>
    <dbReference type="NCBI Taxonomy" id="1273"/>
    <lineage>
        <taxon>Bacteria</taxon>
        <taxon>Bacillati</taxon>
        <taxon>Actinomycetota</taxon>
        <taxon>Actinomycetes</taxon>
        <taxon>Micrococcales</taxon>
        <taxon>Micrococcaceae</taxon>
        <taxon>Micrococcus</taxon>
    </lineage>
</organism>
<accession>A0A1R4I8G9</accession>
<proteinExistence type="predicted"/>
<dbReference type="EMBL" id="FUKP01000003">
    <property type="protein sequence ID" value="SJN15603.1"/>
    <property type="molecule type" value="Genomic_DNA"/>
</dbReference>
<dbReference type="AlphaFoldDB" id="A0A1R4I8G9"/>
<dbReference type="Proteomes" id="UP000196230">
    <property type="component" value="Unassembled WGS sequence"/>
</dbReference>
<name>A0A1R4I8G9_9MICC</name>
<reference evidence="1 2" key="1">
    <citation type="submission" date="2017-02" db="EMBL/GenBank/DDBJ databases">
        <authorList>
            <person name="Peterson S.W."/>
        </authorList>
    </citation>
    <scope>NUCLEOTIDE SEQUENCE [LARGE SCALE GENOMIC DNA]</scope>
    <source>
        <strain evidence="1 2">2B3F</strain>
    </source>
</reference>
<evidence type="ECO:0000313" key="2">
    <source>
        <dbReference type="Proteomes" id="UP000196230"/>
    </source>
</evidence>
<protein>
    <submittedName>
        <fullName evidence="1">Uncharacterized protein</fullName>
    </submittedName>
</protein>
<sequence>MYFFEDAHYGGMGLGLWVNVSDLRSYKVPLAPLSSWNDRISSWYTK</sequence>
<dbReference type="Gene3D" id="2.60.20.10">
    <property type="entry name" value="Crystallins"/>
    <property type="match status" value="1"/>
</dbReference>
<evidence type="ECO:0000313" key="1">
    <source>
        <dbReference type="EMBL" id="SJN15603.1"/>
    </source>
</evidence>
<gene>
    <name evidence="1" type="ORF">FM125_00345</name>
</gene>